<keyword evidence="4" id="KW-1185">Reference proteome</keyword>
<proteinExistence type="predicted"/>
<protein>
    <recommendedName>
        <fullName evidence="2">Transposase-associated domain-containing protein</fullName>
    </recommendedName>
</protein>
<feature type="domain" description="Transposase-associated" evidence="2">
    <location>
        <begin position="68"/>
        <end position="148"/>
    </location>
</feature>
<feature type="region of interest" description="Disordered" evidence="1">
    <location>
        <begin position="22"/>
        <end position="46"/>
    </location>
</feature>
<accession>A0A843UG12</accession>
<gene>
    <name evidence="3" type="ORF">Taro_013458</name>
</gene>
<sequence>MPSNGVPFPLVFLSPRPSPRSITLFRHPPAPRPGPTPSNAADLPVPPSTCPAANALPRDYLEMAGLDKSWMKLKDRLDPRYEKGVNELLDFAFHEDRRNFRHGDNGQLIQCPCKNCRISGKLSRYEVKTHLICDGIWLHYTNWVCHGEEPIERAIERSRDR</sequence>
<dbReference type="Proteomes" id="UP000652761">
    <property type="component" value="Unassembled WGS sequence"/>
</dbReference>
<name>A0A843UG12_COLES</name>
<organism evidence="3 4">
    <name type="scientific">Colocasia esculenta</name>
    <name type="common">Wild taro</name>
    <name type="synonym">Arum esculentum</name>
    <dbReference type="NCBI Taxonomy" id="4460"/>
    <lineage>
        <taxon>Eukaryota</taxon>
        <taxon>Viridiplantae</taxon>
        <taxon>Streptophyta</taxon>
        <taxon>Embryophyta</taxon>
        <taxon>Tracheophyta</taxon>
        <taxon>Spermatophyta</taxon>
        <taxon>Magnoliopsida</taxon>
        <taxon>Liliopsida</taxon>
        <taxon>Araceae</taxon>
        <taxon>Aroideae</taxon>
        <taxon>Colocasieae</taxon>
        <taxon>Colocasia</taxon>
    </lineage>
</organism>
<dbReference type="InterPro" id="IPR029480">
    <property type="entry name" value="Transpos_assoc"/>
</dbReference>
<dbReference type="Pfam" id="PF13963">
    <property type="entry name" value="Transpos_assoc"/>
    <property type="match status" value="1"/>
</dbReference>
<dbReference type="OrthoDB" id="1932595at2759"/>
<comment type="caution">
    <text evidence="3">The sequence shown here is derived from an EMBL/GenBank/DDBJ whole genome shotgun (WGS) entry which is preliminary data.</text>
</comment>
<reference evidence="3" key="1">
    <citation type="submission" date="2017-07" db="EMBL/GenBank/DDBJ databases">
        <title>Taro Niue Genome Assembly and Annotation.</title>
        <authorList>
            <person name="Atibalentja N."/>
            <person name="Keating K."/>
            <person name="Fields C.J."/>
        </authorList>
    </citation>
    <scope>NUCLEOTIDE SEQUENCE</scope>
    <source>
        <strain evidence="3">Niue_2</strain>
        <tissue evidence="3">Leaf</tissue>
    </source>
</reference>
<evidence type="ECO:0000313" key="3">
    <source>
        <dbReference type="EMBL" id="MQL81006.1"/>
    </source>
</evidence>
<dbReference type="AlphaFoldDB" id="A0A843UG12"/>
<dbReference type="EMBL" id="NMUH01000540">
    <property type="protein sequence ID" value="MQL81006.1"/>
    <property type="molecule type" value="Genomic_DNA"/>
</dbReference>
<evidence type="ECO:0000313" key="4">
    <source>
        <dbReference type="Proteomes" id="UP000652761"/>
    </source>
</evidence>
<evidence type="ECO:0000256" key="1">
    <source>
        <dbReference type="SAM" id="MobiDB-lite"/>
    </source>
</evidence>
<evidence type="ECO:0000259" key="2">
    <source>
        <dbReference type="Pfam" id="PF13963"/>
    </source>
</evidence>